<comment type="caution">
    <text evidence="2">The sequence shown here is derived from an EMBL/GenBank/DDBJ whole genome shotgun (WGS) entry which is preliminary data.</text>
</comment>
<feature type="transmembrane region" description="Helical" evidence="1">
    <location>
        <begin position="12"/>
        <end position="39"/>
    </location>
</feature>
<dbReference type="Proteomes" id="UP000198287">
    <property type="component" value="Unassembled WGS sequence"/>
</dbReference>
<keyword evidence="1" id="KW-0472">Membrane</keyword>
<feature type="transmembrane region" description="Helical" evidence="1">
    <location>
        <begin position="117"/>
        <end position="135"/>
    </location>
</feature>
<keyword evidence="1" id="KW-1133">Transmembrane helix</keyword>
<organism evidence="2 3">
    <name type="scientific">Folsomia candida</name>
    <name type="common">Springtail</name>
    <dbReference type="NCBI Taxonomy" id="158441"/>
    <lineage>
        <taxon>Eukaryota</taxon>
        <taxon>Metazoa</taxon>
        <taxon>Ecdysozoa</taxon>
        <taxon>Arthropoda</taxon>
        <taxon>Hexapoda</taxon>
        <taxon>Collembola</taxon>
        <taxon>Entomobryomorpha</taxon>
        <taxon>Isotomoidea</taxon>
        <taxon>Isotomidae</taxon>
        <taxon>Proisotominae</taxon>
        <taxon>Folsomia</taxon>
    </lineage>
</organism>
<protein>
    <submittedName>
        <fullName evidence="2">Uncharacterized protein</fullName>
    </submittedName>
</protein>
<dbReference type="AlphaFoldDB" id="A0A226EYH2"/>
<name>A0A226EYH2_FOLCA</name>
<keyword evidence="3" id="KW-1185">Reference proteome</keyword>
<reference evidence="2 3" key="1">
    <citation type="submission" date="2015-12" db="EMBL/GenBank/DDBJ databases">
        <title>The genome of Folsomia candida.</title>
        <authorList>
            <person name="Faddeeva A."/>
            <person name="Derks M.F."/>
            <person name="Anvar Y."/>
            <person name="Smit S."/>
            <person name="Van Straalen N."/>
            <person name="Roelofs D."/>
        </authorList>
    </citation>
    <scope>NUCLEOTIDE SEQUENCE [LARGE SCALE GENOMIC DNA]</scope>
    <source>
        <strain evidence="2 3">VU population</strain>
        <tissue evidence="2">Whole body</tissue>
    </source>
</reference>
<sequence>MENLKYRRGAKIVAIVDLIITCVMLWAVAMLFFLIIGIFTAAPNQAKPSENKDFNDIEEDFEGANDRKTFIFIATLAVVSFIIFLVLEILELVAAIKLLNSTQLGIDFADAAKKARFWRNVTIVFVVFGLLGSMARGRRGMSLQALAVLILRIVGIFIVHNFIKQLDFAATLPRTHVVYSSAPGGETLAPGTVVLTMHPTQQQSGFYPSLAPVSQNLYPDPPKYADVVEKR</sequence>
<keyword evidence="1" id="KW-0812">Transmembrane</keyword>
<proteinExistence type="predicted"/>
<feature type="transmembrane region" description="Helical" evidence="1">
    <location>
        <begin position="70"/>
        <end position="96"/>
    </location>
</feature>
<evidence type="ECO:0000256" key="1">
    <source>
        <dbReference type="SAM" id="Phobius"/>
    </source>
</evidence>
<gene>
    <name evidence="2" type="ORF">Fcan01_03170</name>
</gene>
<feature type="transmembrane region" description="Helical" evidence="1">
    <location>
        <begin position="141"/>
        <end position="163"/>
    </location>
</feature>
<evidence type="ECO:0000313" key="2">
    <source>
        <dbReference type="EMBL" id="OXA62260.1"/>
    </source>
</evidence>
<dbReference type="EMBL" id="LNIX01000001">
    <property type="protein sequence ID" value="OXA62260.1"/>
    <property type="molecule type" value="Genomic_DNA"/>
</dbReference>
<accession>A0A226EYH2</accession>
<evidence type="ECO:0000313" key="3">
    <source>
        <dbReference type="Proteomes" id="UP000198287"/>
    </source>
</evidence>